<dbReference type="Proteomes" id="UP000018209">
    <property type="component" value="Unassembled WGS sequence"/>
</dbReference>
<keyword evidence="3" id="KW-1185">Reference proteome</keyword>
<evidence type="ECO:0000313" key="3">
    <source>
        <dbReference type="Proteomes" id="UP000018209"/>
    </source>
</evidence>
<gene>
    <name evidence="2" type="ORF">NBRC3257_3330</name>
</gene>
<protein>
    <submittedName>
        <fullName evidence="2">Uncharacterized protein</fullName>
    </submittedName>
</protein>
<accession>A0ABQ0J1I8</accession>
<feature type="region of interest" description="Disordered" evidence="1">
    <location>
        <begin position="20"/>
        <end position="47"/>
    </location>
</feature>
<evidence type="ECO:0000256" key="1">
    <source>
        <dbReference type="SAM" id="MobiDB-lite"/>
    </source>
</evidence>
<sequence>MIFNCVNNKKGIILMNDEVVPEPKKSRGRGRPTKHGKAMSNNERQKKRQALTNGVFNAVVDISSTIKSGLGYSERFDRDNFTFDYAIESDINVNNIISLLPPDLQEEFKSRVRTNLAKKYFLRDLSVYKNLIKENKPLHEFGERFQRIYIWEIVHGAMHTLHKYDNPTKRSLEAIPFLLDFNNAHEQKYVDAYIKYRLIYGNYWNGISRISLEKKDENKEYYQSEKAHITKMANMRKDIIDFEKLNRSKLIKYGNELDNDIFYEQILHDVMMLNDDALKARHKEIKNVVNHKKDVVPEAPVKHEPKKVITAPEKAEETPAPDVAVIQDKTDVVDSSDKVVVPETRPVRPPKFQRRPPRYVTDNKA</sequence>
<evidence type="ECO:0000313" key="2">
    <source>
        <dbReference type="EMBL" id="GAD28331.1"/>
    </source>
</evidence>
<proteinExistence type="predicted"/>
<feature type="compositionally biased region" description="Basic and acidic residues" evidence="1">
    <location>
        <begin position="303"/>
        <end position="317"/>
    </location>
</feature>
<reference evidence="2 3" key="1">
    <citation type="submission" date="2013-08" db="EMBL/GenBank/DDBJ databases">
        <title>Gluconobacter thailandicus NBRC 3257 whole genome sequence.</title>
        <authorList>
            <person name="Matsutani M."/>
            <person name="Yakushi T."/>
            <person name="Matsushita K."/>
        </authorList>
    </citation>
    <scope>NUCLEOTIDE SEQUENCE [LARGE SCALE GENOMIC DNA]</scope>
    <source>
        <strain evidence="2 3">NBRC 3257</strain>
    </source>
</reference>
<name>A0ABQ0J1I8_GLUTH</name>
<dbReference type="EMBL" id="BASM01000087">
    <property type="protein sequence ID" value="GAD28331.1"/>
    <property type="molecule type" value="Genomic_DNA"/>
</dbReference>
<comment type="caution">
    <text evidence="2">The sequence shown here is derived from an EMBL/GenBank/DDBJ whole genome shotgun (WGS) entry which is preliminary data.</text>
</comment>
<feature type="region of interest" description="Disordered" evidence="1">
    <location>
        <begin position="303"/>
        <end position="323"/>
    </location>
</feature>
<feature type="region of interest" description="Disordered" evidence="1">
    <location>
        <begin position="342"/>
        <end position="365"/>
    </location>
</feature>
<organism evidence="2 3">
    <name type="scientific">Gluconobacter thailandicus NBRC 3257</name>
    <dbReference type="NCBI Taxonomy" id="1381097"/>
    <lineage>
        <taxon>Bacteria</taxon>
        <taxon>Pseudomonadati</taxon>
        <taxon>Pseudomonadota</taxon>
        <taxon>Alphaproteobacteria</taxon>
        <taxon>Acetobacterales</taxon>
        <taxon>Acetobacteraceae</taxon>
        <taxon>Gluconobacter</taxon>
    </lineage>
</organism>
<feature type="compositionally biased region" description="Basic residues" evidence="1">
    <location>
        <begin position="26"/>
        <end position="37"/>
    </location>
</feature>